<dbReference type="Gene3D" id="1.10.1040.50">
    <property type="match status" value="1"/>
</dbReference>
<dbReference type="SUPFAM" id="SSF48179">
    <property type="entry name" value="6-phosphogluconate dehydrogenase C-terminal domain-like"/>
    <property type="match status" value="2"/>
</dbReference>
<dbReference type="GO" id="GO:0004300">
    <property type="term" value="F:enoyl-CoA hydratase activity"/>
    <property type="evidence" value="ECO:0007669"/>
    <property type="project" value="TreeGrafter"/>
</dbReference>
<dbReference type="OrthoDB" id="272972at2759"/>
<gene>
    <name evidence="3" type="ORF">STCU_11742</name>
</gene>
<dbReference type="Pfam" id="PF00725">
    <property type="entry name" value="3HCDH"/>
    <property type="match status" value="1"/>
</dbReference>
<dbReference type="EMBL" id="ATMH01011720">
    <property type="protein sequence ID" value="EPY15820.1"/>
    <property type="molecule type" value="Genomic_DNA"/>
</dbReference>
<accession>S9UZ41</accession>
<feature type="region of interest" description="Disordered" evidence="1">
    <location>
        <begin position="1"/>
        <end position="31"/>
    </location>
</feature>
<dbReference type="PANTHER" id="PTHR43612:SF3">
    <property type="entry name" value="TRIFUNCTIONAL ENZYME SUBUNIT ALPHA, MITOCHONDRIAL"/>
    <property type="match status" value="1"/>
</dbReference>
<dbReference type="InterPro" id="IPR008927">
    <property type="entry name" value="6-PGluconate_DH-like_C_sf"/>
</dbReference>
<evidence type="ECO:0000313" key="3">
    <source>
        <dbReference type="EMBL" id="EPY15820.1"/>
    </source>
</evidence>
<comment type="caution">
    <text evidence="3">The sequence shown here is derived from an EMBL/GenBank/DDBJ whole genome shotgun (WGS) entry which is preliminary data.</text>
</comment>
<feature type="compositionally biased region" description="Pro residues" evidence="1">
    <location>
        <begin position="21"/>
        <end position="30"/>
    </location>
</feature>
<feature type="compositionally biased region" description="Basic and acidic residues" evidence="1">
    <location>
        <begin position="1"/>
        <end position="14"/>
    </location>
</feature>
<sequence>MSRAVEEAIEDAQRTRVLRPFQPPQEPPEAPVAAAVPMDFSSHHDHLQPLPADLAESLDRHEVPVALGGEHPVAEAADAPATTGDAAAQAQAADADAGAGAAAAAVRCQPPVAVWEAQLRPYADNSVSCVKVIAERGVRRLADTIVIQLVETPSTALSAVRALSLALDDVAALIAKHTPAAAAPPRVHTVELRTAPSCDFFVAAQSPLELGLGERLAYQRAKEVVLARLRHPSPPVRFTAFAQNRVTDFGAEVFFACGRRCLVADPTVAAGGDPVVGFPSLAMGVWPAASTVDAARRQHGAQFAVDVLPRLHRCDALSLRDAGLLDGVVDLTGREVSAAADEGPAAAPAARPSWSARLEELLLRRVCPTPEWRARVLRCALLSRDVCARVQGGGPPGDLMRQWYAYAWQVLTHADPASMMLECDDLTEALVRSEASQGQARHVRHLRRIARRALAPLVNTSFVSLKDGESEHWVDALQRLASPTAPGGYAGTLLLDCSAHGVERTLRFVASHLRAAASASPQLHLVLLGGADSAARVLPQLPCAALVSSASPVLDWADFNRTSSLQTVQVFSRAGWPADLCQDTLLAAVTYLQHRGLPYVVSAPDGAQRLVAALSREALALVRGSAAAADVEAAATRHLHLRHGPLRLMDLYGTRAVLLMLAAAPARPARTVDDTAVALDGLERMLQDGRPGLRRPGFYASAAATEAEQAVVDQYFRAALPSVADRLLAVLVNECCALLDEGAVLTPDDVNALAVTALVMEESSGGVLGLVDRRPGGVAEFARSMHMLAARHGAHLAPHPLLTRIAEAEQSFANVTDAVLRPPQA</sequence>
<dbReference type="Proteomes" id="UP000015354">
    <property type="component" value="Unassembled WGS sequence"/>
</dbReference>
<keyword evidence="4" id="KW-1185">Reference proteome</keyword>
<dbReference type="GO" id="GO:0016507">
    <property type="term" value="C:mitochondrial fatty acid beta-oxidation multienzyme complex"/>
    <property type="evidence" value="ECO:0007669"/>
    <property type="project" value="TreeGrafter"/>
</dbReference>
<dbReference type="AlphaFoldDB" id="S9UZ41"/>
<dbReference type="InterPro" id="IPR006108">
    <property type="entry name" value="3HC_DH_C"/>
</dbReference>
<organism evidence="3 4">
    <name type="scientific">Strigomonas culicis</name>
    <dbReference type="NCBI Taxonomy" id="28005"/>
    <lineage>
        <taxon>Eukaryota</taxon>
        <taxon>Discoba</taxon>
        <taxon>Euglenozoa</taxon>
        <taxon>Kinetoplastea</taxon>
        <taxon>Metakinetoplastina</taxon>
        <taxon>Trypanosomatida</taxon>
        <taxon>Trypanosomatidae</taxon>
        <taxon>Strigomonadinae</taxon>
        <taxon>Strigomonas</taxon>
    </lineage>
</organism>
<proteinExistence type="predicted"/>
<protein>
    <submittedName>
        <fullName evidence="3">3-hydroxyacyl-CoA dehydrogenase</fullName>
    </submittedName>
</protein>
<dbReference type="GO" id="GO:0006635">
    <property type="term" value="P:fatty acid beta-oxidation"/>
    <property type="evidence" value="ECO:0007669"/>
    <property type="project" value="TreeGrafter"/>
</dbReference>
<dbReference type="GO" id="GO:0016509">
    <property type="term" value="F:long-chain (3S)-3-hydroxyacyl-CoA dehydrogenase (NAD+) activity"/>
    <property type="evidence" value="ECO:0007669"/>
    <property type="project" value="TreeGrafter"/>
</dbReference>
<reference evidence="3 4" key="1">
    <citation type="journal article" date="2013" name="PLoS ONE">
        <title>Predicting the Proteins of Angomonas deanei, Strigomonas culicis and Their Respective Endosymbionts Reveals New Aspects of the Trypanosomatidae Family.</title>
        <authorList>
            <person name="Motta M.C."/>
            <person name="Martins A.C."/>
            <person name="de Souza S.S."/>
            <person name="Catta-Preta C.M."/>
            <person name="Silva R."/>
            <person name="Klein C.C."/>
            <person name="de Almeida L.G."/>
            <person name="de Lima Cunha O."/>
            <person name="Ciapina L.P."/>
            <person name="Brocchi M."/>
            <person name="Colabardini A.C."/>
            <person name="de Araujo Lima B."/>
            <person name="Machado C.R."/>
            <person name="de Almeida Soares C.M."/>
            <person name="Probst C.M."/>
            <person name="de Menezes C.B."/>
            <person name="Thompson C.E."/>
            <person name="Bartholomeu D.C."/>
            <person name="Gradia D.F."/>
            <person name="Pavoni D.P."/>
            <person name="Grisard E.C."/>
            <person name="Fantinatti-Garboggini F."/>
            <person name="Marchini F.K."/>
            <person name="Rodrigues-Luiz G.F."/>
            <person name="Wagner G."/>
            <person name="Goldman G.H."/>
            <person name="Fietto J.L."/>
            <person name="Elias M.C."/>
            <person name="Goldman M.H."/>
            <person name="Sagot M.F."/>
            <person name="Pereira M."/>
            <person name="Stoco P.H."/>
            <person name="de Mendonca-Neto R.P."/>
            <person name="Teixeira S.M."/>
            <person name="Maciel T.E."/>
            <person name="de Oliveira Mendes T.A."/>
            <person name="Urmenyi T.P."/>
            <person name="de Souza W."/>
            <person name="Schenkman S."/>
            <person name="de Vasconcelos A.T."/>
        </authorList>
    </citation>
    <scope>NUCLEOTIDE SEQUENCE [LARGE SCALE GENOMIC DNA]</scope>
</reference>
<name>S9UZ41_9TRYP</name>
<feature type="domain" description="3-hydroxyacyl-CoA dehydrogenase C-terminal" evidence="2">
    <location>
        <begin position="608"/>
        <end position="698"/>
    </location>
</feature>
<dbReference type="InterPro" id="IPR050136">
    <property type="entry name" value="FA_oxidation_alpha_subunit"/>
</dbReference>
<evidence type="ECO:0000313" key="4">
    <source>
        <dbReference type="Proteomes" id="UP000015354"/>
    </source>
</evidence>
<evidence type="ECO:0000256" key="1">
    <source>
        <dbReference type="SAM" id="MobiDB-lite"/>
    </source>
</evidence>
<evidence type="ECO:0000259" key="2">
    <source>
        <dbReference type="Pfam" id="PF00725"/>
    </source>
</evidence>
<dbReference type="PANTHER" id="PTHR43612">
    <property type="entry name" value="TRIFUNCTIONAL ENZYME SUBUNIT ALPHA"/>
    <property type="match status" value="1"/>
</dbReference>